<sequence length="112" mass="12780">MEMSNQKTFNRRKFVSVGLFLTLVILVITAIVIQIFEALEMDLFIHLFTVVHIFTGLAFTVLSVLHAKINWQSMKVYVKAKESFISREAVYALLLTIMAILAGCLFVCFIMD</sequence>
<evidence type="ECO:0000313" key="2">
    <source>
        <dbReference type="EMBL" id="KAA6335021.1"/>
    </source>
</evidence>
<gene>
    <name evidence="2" type="ORF">EZS27_016708</name>
</gene>
<name>A0A5J4RQ30_9ZZZZ</name>
<keyword evidence="1" id="KW-1133">Transmembrane helix</keyword>
<proteinExistence type="predicted"/>
<reference evidence="2" key="1">
    <citation type="submission" date="2019-03" db="EMBL/GenBank/DDBJ databases">
        <title>Single cell metagenomics reveals metabolic interactions within the superorganism composed of flagellate Streblomastix strix and complex community of Bacteroidetes bacteria on its surface.</title>
        <authorList>
            <person name="Treitli S.C."/>
            <person name="Kolisko M."/>
            <person name="Husnik F."/>
            <person name="Keeling P."/>
            <person name="Hampl V."/>
        </authorList>
    </citation>
    <scope>NUCLEOTIDE SEQUENCE</scope>
    <source>
        <strain evidence="2">STM</strain>
    </source>
</reference>
<organism evidence="2">
    <name type="scientific">termite gut metagenome</name>
    <dbReference type="NCBI Taxonomy" id="433724"/>
    <lineage>
        <taxon>unclassified sequences</taxon>
        <taxon>metagenomes</taxon>
        <taxon>organismal metagenomes</taxon>
    </lineage>
</organism>
<keyword evidence="1" id="KW-0472">Membrane</keyword>
<feature type="transmembrane region" description="Helical" evidence="1">
    <location>
        <begin position="89"/>
        <end position="111"/>
    </location>
</feature>
<evidence type="ECO:0000256" key="1">
    <source>
        <dbReference type="SAM" id="Phobius"/>
    </source>
</evidence>
<feature type="transmembrane region" description="Helical" evidence="1">
    <location>
        <begin position="14"/>
        <end position="37"/>
    </location>
</feature>
<accession>A0A5J4RQ30</accession>
<keyword evidence="1" id="KW-0812">Transmembrane</keyword>
<comment type="caution">
    <text evidence="2">The sequence shown here is derived from an EMBL/GenBank/DDBJ whole genome shotgun (WGS) entry which is preliminary data.</text>
</comment>
<dbReference type="AlphaFoldDB" id="A0A5J4RQ30"/>
<evidence type="ECO:0008006" key="3">
    <source>
        <dbReference type="Google" id="ProtNLM"/>
    </source>
</evidence>
<dbReference type="EMBL" id="SNRY01000936">
    <property type="protein sequence ID" value="KAA6335021.1"/>
    <property type="molecule type" value="Genomic_DNA"/>
</dbReference>
<protein>
    <recommendedName>
        <fullName evidence="3">DUF4405 domain-containing protein</fullName>
    </recommendedName>
</protein>
<feature type="transmembrane region" description="Helical" evidence="1">
    <location>
        <begin position="43"/>
        <end position="65"/>
    </location>
</feature>